<feature type="transmembrane region" description="Helical" evidence="1">
    <location>
        <begin position="41"/>
        <end position="73"/>
    </location>
</feature>
<keyword evidence="1" id="KW-1133">Transmembrane helix</keyword>
<keyword evidence="1" id="KW-0472">Membrane</keyword>
<name>A0A3M7T336_BRAPC</name>
<sequence>MSKLFNQPSLSLSLSHSVPSHSSLFSSIEFLPSFSHSYPHFMLSLIFVVVNLFNTLVMRIVAQMFVCVCVCVARWRAPGPGRAYPPPPDT</sequence>
<gene>
    <name evidence="2" type="ORF">BpHYR1_021227</name>
</gene>
<dbReference type="AlphaFoldDB" id="A0A3M7T336"/>
<evidence type="ECO:0000256" key="1">
    <source>
        <dbReference type="SAM" id="Phobius"/>
    </source>
</evidence>
<accession>A0A3M7T336</accession>
<keyword evidence="3" id="KW-1185">Reference proteome</keyword>
<keyword evidence="1" id="KW-0812">Transmembrane</keyword>
<comment type="caution">
    <text evidence="2">The sequence shown here is derived from an EMBL/GenBank/DDBJ whole genome shotgun (WGS) entry which is preliminary data.</text>
</comment>
<proteinExistence type="predicted"/>
<dbReference type="Proteomes" id="UP000276133">
    <property type="component" value="Unassembled WGS sequence"/>
</dbReference>
<protein>
    <submittedName>
        <fullName evidence="2">Uncharacterized protein</fullName>
    </submittedName>
</protein>
<dbReference type="EMBL" id="REGN01000388">
    <property type="protein sequence ID" value="RNA42280.1"/>
    <property type="molecule type" value="Genomic_DNA"/>
</dbReference>
<evidence type="ECO:0000313" key="3">
    <source>
        <dbReference type="Proteomes" id="UP000276133"/>
    </source>
</evidence>
<organism evidence="2 3">
    <name type="scientific">Brachionus plicatilis</name>
    <name type="common">Marine rotifer</name>
    <name type="synonym">Brachionus muelleri</name>
    <dbReference type="NCBI Taxonomy" id="10195"/>
    <lineage>
        <taxon>Eukaryota</taxon>
        <taxon>Metazoa</taxon>
        <taxon>Spiralia</taxon>
        <taxon>Gnathifera</taxon>
        <taxon>Rotifera</taxon>
        <taxon>Eurotatoria</taxon>
        <taxon>Monogononta</taxon>
        <taxon>Pseudotrocha</taxon>
        <taxon>Ploima</taxon>
        <taxon>Brachionidae</taxon>
        <taxon>Brachionus</taxon>
    </lineage>
</organism>
<reference evidence="2 3" key="1">
    <citation type="journal article" date="2018" name="Sci. Rep.">
        <title>Genomic signatures of local adaptation to the degree of environmental predictability in rotifers.</title>
        <authorList>
            <person name="Franch-Gras L."/>
            <person name="Hahn C."/>
            <person name="Garcia-Roger E.M."/>
            <person name="Carmona M.J."/>
            <person name="Serra M."/>
            <person name="Gomez A."/>
        </authorList>
    </citation>
    <scope>NUCLEOTIDE SEQUENCE [LARGE SCALE GENOMIC DNA]</scope>
    <source>
        <strain evidence="2">HYR1</strain>
    </source>
</reference>
<evidence type="ECO:0000313" key="2">
    <source>
        <dbReference type="EMBL" id="RNA42280.1"/>
    </source>
</evidence>